<keyword evidence="5" id="KW-0648">Protein biosynthesis</keyword>
<dbReference type="OrthoDB" id="10254737at2759"/>
<evidence type="ECO:0000256" key="3">
    <source>
        <dbReference type="ARBA" id="ARBA00022490"/>
    </source>
</evidence>
<feature type="region of interest" description="Disordered" evidence="10">
    <location>
        <begin position="1"/>
        <end position="145"/>
    </location>
</feature>
<dbReference type="Proteomes" id="UP000664203">
    <property type="component" value="Unassembled WGS sequence"/>
</dbReference>
<evidence type="ECO:0000256" key="1">
    <source>
        <dbReference type="ARBA" id="ARBA00004514"/>
    </source>
</evidence>
<dbReference type="Gene3D" id="3.40.50.10470">
    <property type="entry name" value="Translation initiation factor eif-2b, domain 2"/>
    <property type="match status" value="1"/>
</dbReference>
<evidence type="ECO:0000256" key="6">
    <source>
        <dbReference type="ARBA" id="ARBA00044147"/>
    </source>
</evidence>
<dbReference type="GO" id="GO:0003743">
    <property type="term" value="F:translation initiation factor activity"/>
    <property type="evidence" value="ECO:0007669"/>
    <property type="project" value="UniProtKB-KW"/>
</dbReference>
<evidence type="ECO:0000256" key="5">
    <source>
        <dbReference type="ARBA" id="ARBA00022917"/>
    </source>
</evidence>
<comment type="similarity">
    <text evidence="2 9">Belongs to the eIF-2B alpha/beta/delta subunits family.</text>
</comment>
<organism evidence="11 12">
    <name type="scientific">Alectoria fallacina</name>
    <dbReference type="NCBI Taxonomy" id="1903189"/>
    <lineage>
        <taxon>Eukaryota</taxon>
        <taxon>Fungi</taxon>
        <taxon>Dikarya</taxon>
        <taxon>Ascomycota</taxon>
        <taxon>Pezizomycotina</taxon>
        <taxon>Lecanoromycetes</taxon>
        <taxon>OSLEUM clade</taxon>
        <taxon>Lecanoromycetidae</taxon>
        <taxon>Lecanorales</taxon>
        <taxon>Lecanorineae</taxon>
        <taxon>Parmeliaceae</taxon>
        <taxon>Alectoria</taxon>
    </lineage>
</organism>
<dbReference type="EMBL" id="CAJPDR010001188">
    <property type="protein sequence ID" value="CAF9943699.1"/>
    <property type="molecule type" value="Genomic_DNA"/>
</dbReference>
<keyword evidence="3" id="KW-0963">Cytoplasm</keyword>
<protein>
    <recommendedName>
        <fullName evidence="6">Translation initiation factor eIF2B subunit delta</fullName>
    </recommendedName>
    <alternativeName>
        <fullName evidence="7">eIF2B GDP-GTP exchange factor subunit delta</fullName>
    </alternativeName>
</protein>
<feature type="compositionally biased region" description="Low complexity" evidence="10">
    <location>
        <begin position="117"/>
        <end position="128"/>
    </location>
</feature>
<evidence type="ECO:0000256" key="4">
    <source>
        <dbReference type="ARBA" id="ARBA00022540"/>
    </source>
</evidence>
<comment type="subcellular location">
    <subcellularLocation>
        <location evidence="1">Cytoplasm</location>
        <location evidence="1">Cytosol</location>
    </subcellularLocation>
</comment>
<dbReference type="PANTHER" id="PTHR10233">
    <property type="entry name" value="TRANSLATION INITIATION FACTOR EIF-2B"/>
    <property type="match status" value="1"/>
</dbReference>
<dbReference type="PANTHER" id="PTHR10233:SF14">
    <property type="entry name" value="TRANSLATION INITIATION FACTOR EIF-2B SUBUNIT DELTA"/>
    <property type="match status" value="1"/>
</dbReference>
<feature type="compositionally biased region" description="Polar residues" evidence="10">
    <location>
        <begin position="23"/>
        <end position="32"/>
    </location>
</feature>
<evidence type="ECO:0000256" key="2">
    <source>
        <dbReference type="ARBA" id="ARBA00007251"/>
    </source>
</evidence>
<dbReference type="AlphaFoldDB" id="A0A8H3PLC1"/>
<feature type="compositionally biased region" description="Basic and acidic residues" evidence="10">
    <location>
        <begin position="47"/>
        <end position="64"/>
    </location>
</feature>
<dbReference type="GO" id="GO:0005829">
    <property type="term" value="C:cytosol"/>
    <property type="evidence" value="ECO:0007669"/>
    <property type="project" value="UniProtKB-SubCell"/>
</dbReference>
<dbReference type="InterPro" id="IPR042529">
    <property type="entry name" value="IF_2B-like_C"/>
</dbReference>
<name>A0A8H3PLC1_9LECA</name>
<evidence type="ECO:0000256" key="8">
    <source>
        <dbReference type="ARBA" id="ARBA00046432"/>
    </source>
</evidence>
<dbReference type="SUPFAM" id="SSF100950">
    <property type="entry name" value="NagB/RpiA/CoA transferase-like"/>
    <property type="match status" value="1"/>
</dbReference>
<dbReference type="InterPro" id="IPR037171">
    <property type="entry name" value="NagB/RpiA_transferase-like"/>
</dbReference>
<gene>
    <name evidence="11" type="ORF">ALECFALPRED_000973</name>
</gene>
<evidence type="ECO:0000256" key="9">
    <source>
        <dbReference type="RuleBase" id="RU003814"/>
    </source>
</evidence>
<keyword evidence="4" id="KW-0396">Initiation factor</keyword>
<proteinExistence type="inferred from homology"/>
<evidence type="ECO:0000256" key="7">
    <source>
        <dbReference type="ARBA" id="ARBA00044356"/>
    </source>
</evidence>
<accession>A0A8H3PLC1</accession>
<sequence length="492" mass="53096">MPSQNDELEKKIPNGKQKVASIAEQTSATNGTAKAAKGSEQGGKLADGPKEKELSGKEKKELAKAQKIAKRAAEKQKQQGQPVVDLAVGNKGDLSKEAGKTEPLGPATPTSKTQHKSSGSTSAGAQSSLPHRQAPSHAAPIHAEPEKENKNVALFDHLYGHPRRTTVAGAGKDVHPAVLALGLQMRNYVICGSSARCVSMLLVFKRVIESYTIPSRNSLPRHLTTHLSSQIDYIVSCRPISISMGNAIRWLKVEISNVDVSTPESQAKSDLCDSIDTYVREKVTVADQVIANKANDKIEEGDVIMTFAKSSIVQQTLVEAFRRGKTFRVIVIDSRPLLEGKNLARALADLGLEVQYSLTHGISHVISHATKVFLGAHAMMSTGLYSRAGTAIVTMSAKEANVPVIVCCESVKLTERVALDSFVHNEVAPAEELMIQGRTSSLLSKWEDVPNLQVLNLMYDLTPAEYVNMVVTEYGIIPPSSVPVIIRLSTNS</sequence>
<dbReference type="InterPro" id="IPR000649">
    <property type="entry name" value="IF-2B-related"/>
</dbReference>
<evidence type="ECO:0000313" key="11">
    <source>
        <dbReference type="EMBL" id="CAF9943699.1"/>
    </source>
</evidence>
<comment type="subunit">
    <text evidence="8">Component of the translation initiation factor 2B (eIF2B) complex which is a heterodecamer of two sets of five different subunits: alpha, beta, gamma, delta and epsilon. Subunits alpha, beta and delta comprise a regulatory subcomplex and subunits epsilon and gamma comprise a catalytic subcomplex. Within the complex, the hexameric regulatory complex resides at the center, with the two heterodimeric catalytic subcomplexes bound on opposite sides.</text>
</comment>
<comment type="caution">
    <text evidence="11">The sequence shown here is derived from an EMBL/GenBank/DDBJ whole genome shotgun (WGS) entry which is preliminary data.</text>
</comment>
<evidence type="ECO:0000313" key="12">
    <source>
        <dbReference type="Proteomes" id="UP000664203"/>
    </source>
</evidence>
<dbReference type="Pfam" id="PF01008">
    <property type="entry name" value="IF-2B"/>
    <property type="match status" value="1"/>
</dbReference>
<keyword evidence="12" id="KW-1185">Reference proteome</keyword>
<reference evidence="11" key="1">
    <citation type="submission" date="2021-03" db="EMBL/GenBank/DDBJ databases">
        <authorList>
            <person name="Tagirdzhanova G."/>
        </authorList>
    </citation>
    <scope>NUCLEOTIDE SEQUENCE</scope>
</reference>
<evidence type="ECO:0000256" key="10">
    <source>
        <dbReference type="SAM" id="MobiDB-lite"/>
    </source>
</evidence>